<evidence type="ECO:0000313" key="4">
    <source>
        <dbReference type="Proteomes" id="UP000017200"/>
    </source>
</evidence>
<feature type="compositionally biased region" description="Pro residues" evidence="1">
    <location>
        <begin position="346"/>
        <end position="359"/>
    </location>
</feature>
<dbReference type="AlphaFoldDB" id="U5GYQ4"/>
<dbReference type="InParanoid" id="U5GYQ4"/>
<feature type="region of interest" description="Disordered" evidence="1">
    <location>
        <begin position="208"/>
        <end position="580"/>
    </location>
</feature>
<dbReference type="HOGENOM" id="CLU_350977_0_0_1"/>
<reference evidence="2" key="2">
    <citation type="submission" date="2010-11" db="EMBL/GenBank/DDBJ databases">
        <authorList>
            <consortium name="The Broad Institute Genome Sequencing Platform"/>
            <person name="Earl A."/>
            <person name="Ward D."/>
            <person name="Feldgarden M."/>
            <person name="Gevers D."/>
            <person name="Butler R."/>
            <person name="Young S.K."/>
            <person name="Zeng Q."/>
            <person name="Gargeya S."/>
            <person name="Fitzgerald M."/>
            <person name="Haas B."/>
            <person name="Abouelleil A."/>
            <person name="Alvarado L."/>
            <person name="Arachchi H.M."/>
            <person name="Berlin A."/>
            <person name="Brown A."/>
            <person name="Chapman S.B."/>
            <person name="Chen Z."/>
            <person name="Dunbar C."/>
            <person name="Freedman E."/>
            <person name="Gearin G."/>
            <person name="Gellesch M."/>
            <person name="Goldberg J."/>
            <person name="Griggs A."/>
            <person name="Gujja S."/>
            <person name="Heilman E."/>
            <person name="Heiman D."/>
            <person name="Howarth C."/>
            <person name="Larson L."/>
            <person name="Lui A."/>
            <person name="MacDonald P.J.P."/>
            <person name="Mehta T."/>
            <person name="Montmayeur A."/>
            <person name="Murphy C."/>
            <person name="Neiman D."/>
            <person name="Pearson M."/>
            <person name="Priest M."/>
            <person name="Roberts A."/>
            <person name="Saif S."/>
            <person name="Shea T."/>
            <person name="Shenoy N."/>
            <person name="Sisk P."/>
            <person name="Stolte C."/>
            <person name="Sykes S."/>
            <person name="White J."/>
            <person name="Yandava C."/>
            <person name="Wortman J."/>
            <person name="Nusbaum C."/>
            <person name="Birren B."/>
        </authorList>
    </citation>
    <scope>NUCLEOTIDE SEQUENCE</scope>
    <source>
        <strain evidence="2">P1A1 Lamole</strain>
    </source>
</reference>
<evidence type="ECO:0000313" key="3">
    <source>
        <dbReference type="EnsemblFungi" id="MVLG_00318T0"/>
    </source>
</evidence>
<dbReference type="STRING" id="683840.U5GYQ4"/>
<sequence length="802" mass="85749">MAPRRSARSNRIASLVTPKKPSTPTPTRPPNKQDATGFALVDYPLSAASSPLSSPAQSPRQDLVEPEPELEPEPEPEPELESEPEPEPEPVASTSTLTSVEPVSPEKVATRFPTRSSSTRNQDLASSFPPDSVSAPAPAPAHDLVPVPIVETPTSTRIAPRRSARSSVATRNVVLGSVAIEKHPKTKAGMVEEPIEMDVDTAEQLKNTPAQEEDMTPSKYPLPPAVEAVTSTSPKVATPTATLAEPSLPLPLASTFTSAPPPPLTSPPHPTPTVTEQGFKTPFTALDPESSPLSDQESIPARTPSPSPSPRKVATKTITEVEEMAESLAEPEVEAPRAVNRLITSPLPPPPPEPLPTPEQPTIVDTRIPELLPGPIPTPAPPAAGPLQRLLNPVRPPIVPSLPVSPTTERPLPPEPPTPPPPQTQSPVEAKDQVEPSPPSPETTNAQPSNSKVMLPAQSMIRKTAQGGLSFKRVVDVPVESDRSGVEDEEQRGVGRGSASGSVIGETSVSLDSSNGMDVDSTGGKEQVLISSVRPKRTYQTKGKGNAKTNIKAVDTIPAPEPEPEAQSNHIEPNPSEPVLVDVPTTLADESVPEPITGVVLLPTKTDNVEDIFNDDSGDEFEQVIGPKMGVKQVGEVNGDGEKDGQTEVEVEVEGEGEEGLPKLKLKLGDKGNKGPKEVKGSTPVPNVTTTNKGSGVGKQTRKEKEKEKVKGKEKDKPDLHPRNVRTPNLPSPDRHPRNSSLPHPQKLPPPYRRFQHLVPQRRRRRRRGTVVAVEHPPRLGWGVRVDPCLLRRARVGSISPR</sequence>
<feature type="compositionally biased region" description="Low complexity" evidence="1">
    <location>
        <begin position="237"/>
        <end position="258"/>
    </location>
</feature>
<feature type="compositionally biased region" description="Pro residues" evidence="1">
    <location>
        <begin position="372"/>
        <end position="384"/>
    </location>
</feature>
<protein>
    <submittedName>
        <fullName evidence="2 3">Uncharacterized protein</fullName>
    </submittedName>
</protein>
<evidence type="ECO:0000313" key="2">
    <source>
        <dbReference type="EMBL" id="KDE09413.1"/>
    </source>
</evidence>
<feature type="compositionally biased region" description="Polar residues" evidence="1">
    <location>
        <begin position="442"/>
        <end position="452"/>
    </location>
</feature>
<feature type="compositionally biased region" description="Basic and acidic residues" evidence="1">
    <location>
        <begin position="667"/>
        <end position="680"/>
    </location>
</feature>
<evidence type="ECO:0000256" key="1">
    <source>
        <dbReference type="SAM" id="MobiDB-lite"/>
    </source>
</evidence>
<feature type="compositionally biased region" description="Polar residues" evidence="1">
    <location>
        <begin position="684"/>
        <end position="694"/>
    </location>
</feature>
<feature type="compositionally biased region" description="Acidic residues" evidence="1">
    <location>
        <begin position="64"/>
        <end position="88"/>
    </location>
</feature>
<feature type="compositionally biased region" description="Pro residues" evidence="1">
    <location>
        <begin position="259"/>
        <end position="271"/>
    </location>
</feature>
<feature type="compositionally biased region" description="Acidic residues" evidence="1">
    <location>
        <begin position="647"/>
        <end position="659"/>
    </location>
</feature>
<feature type="region of interest" description="Disordered" evidence="1">
    <location>
        <begin position="1"/>
        <end position="148"/>
    </location>
</feature>
<feature type="compositionally biased region" description="Acidic residues" evidence="1">
    <location>
        <begin position="320"/>
        <end position="333"/>
    </location>
</feature>
<feature type="compositionally biased region" description="Polar residues" evidence="1">
    <location>
        <begin position="92"/>
        <end position="101"/>
    </location>
</feature>
<reference evidence="2 4" key="3">
    <citation type="journal article" date="2015" name="BMC Genomics">
        <title>Sex and parasites: genomic and transcriptomic analysis of Microbotryum lychnidis-dioicae, the biotrophic and plant-castrating anther smut fungus.</title>
        <authorList>
            <person name="Perlin M.H."/>
            <person name="Amselem J."/>
            <person name="Fontanillas E."/>
            <person name="Toh S.S."/>
            <person name="Chen Z."/>
            <person name="Goldberg J."/>
            <person name="Duplessis S."/>
            <person name="Henrissat B."/>
            <person name="Young S."/>
            <person name="Zeng Q."/>
            <person name="Aguileta G."/>
            <person name="Petit E."/>
            <person name="Badouin H."/>
            <person name="Andrews J."/>
            <person name="Razeeq D."/>
            <person name="Gabaldon T."/>
            <person name="Quesneville H."/>
            <person name="Giraud T."/>
            <person name="Hood M.E."/>
            <person name="Schultz D.J."/>
            <person name="Cuomo C.A."/>
        </authorList>
    </citation>
    <scope>NUCLEOTIDE SEQUENCE [LARGE SCALE GENOMIC DNA]</scope>
    <source>
        <strain evidence="4">p1A1 Lamole</strain>
        <strain evidence="2">P1A1 Lamole</strain>
    </source>
</reference>
<feature type="compositionally biased region" description="Polar residues" evidence="1">
    <location>
        <begin position="540"/>
        <end position="549"/>
    </location>
</feature>
<feature type="compositionally biased region" description="Basic and acidic residues" evidence="1">
    <location>
        <begin position="701"/>
        <end position="722"/>
    </location>
</feature>
<keyword evidence="4" id="KW-1185">Reference proteome</keyword>
<reference evidence="3" key="4">
    <citation type="submission" date="2015-06" db="UniProtKB">
        <authorList>
            <consortium name="EnsemblFungi"/>
        </authorList>
    </citation>
    <scope>IDENTIFICATION</scope>
</reference>
<feature type="compositionally biased region" description="Basic residues" evidence="1">
    <location>
        <begin position="754"/>
        <end position="769"/>
    </location>
</feature>
<accession>U5GYQ4</accession>
<dbReference type="EMBL" id="AEIJ01000024">
    <property type="status" value="NOT_ANNOTATED_CDS"/>
    <property type="molecule type" value="Genomic_DNA"/>
</dbReference>
<feature type="compositionally biased region" description="Pro residues" evidence="1">
    <location>
        <begin position="411"/>
        <end position="424"/>
    </location>
</feature>
<dbReference type="OMA" id="HEEVATI"/>
<name>U5GYQ4_USTV1</name>
<organism evidence="2">
    <name type="scientific">Microbotryum lychnidis-dioicae (strain p1A1 Lamole / MvSl-1064)</name>
    <name type="common">Anther smut fungus</name>
    <dbReference type="NCBI Taxonomy" id="683840"/>
    <lineage>
        <taxon>Eukaryota</taxon>
        <taxon>Fungi</taxon>
        <taxon>Dikarya</taxon>
        <taxon>Basidiomycota</taxon>
        <taxon>Pucciniomycotina</taxon>
        <taxon>Microbotryomycetes</taxon>
        <taxon>Microbotryales</taxon>
        <taxon>Microbotryaceae</taxon>
        <taxon>Microbotryum</taxon>
    </lineage>
</organism>
<feature type="compositionally biased region" description="Polar residues" evidence="1">
    <location>
        <begin position="113"/>
        <end position="124"/>
    </location>
</feature>
<dbReference type="Proteomes" id="UP000017200">
    <property type="component" value="Unassembled WGS sequence"/>
</dbReference>
<feature type="compositionally biased region" description="Low complexity" evidence="1">
    <location>
        <begin position="125"/>
        <end position="136"/>
    </location>
</feature>
<feature type="compositionally biased region" description="Polar residues" evidence="1">
    <location>
        <begin position="507"/>
        <end position="516"/>
    </location>
</feature>
<feature type="compositionally biased region" description="Low complexity" evidence="1">
    <location>
        <begin position="44"/>
        <end position="59"/>
    </location>
</feature>
<proteinExistence type="predicted"/>
<reference evidence="4" key="1">
    <citation type="submission" date="2010-11" db="EMBL/GenBank/DDBJ databases">
        <title>The genome sequence of Microbotryum violaceum strain p1A1 Lamole.</title>
        <authorList>
            <person name="Cuomo C."/>
            <person name="Perlin M."/>
            <person name="Young S.K."/>
            <person name="Zeng Q."/>
            <person name="Gargeya S."/>
            <person name="Alvarado L."/>
            <person name="Berlin A."/>
            <person name="Chapman S.B."/>
            <person name="Chen Z."/>
            <person name="Freedman E."/>
            <person name="Gellesch M."/>
            <person name="Goldberg J."/>
            <person name="Griggs A."/>
            <person name="Gujja S."/>
            <person name="Heilman E."/>
            <person name="Heiman D."/>
            <person name="Howarth C."/>
            <person name="Mehta T."/>
            <person name="Neiman D."/>
            <person name="Pearson M."/>
            <person name="Roberts A."/>
            <person name="Saif S."/>
            <person name="Shea T."/>
            <person name="Shenoy N."/>
            <person name="Sisk P."/>
            <person name="Stolte C."/>
            <person name="Sykes S."/>
            <person name="White J."/>
            <person name="Yandava C."/>
            <person name="Haas B."/>
            <person name="Nusbaum C."/>
            <person name="Birren B."/>
        </authorList>
    </citation>
    <scope>NUCLEOTIDE SEQUENCE [LARGE SCALE GENOMIC DNA]</scope>
    <source>
        <strain evidence="4">p1A1 Lamole</strain>
    </source>
</reference>
<dbReference type="OrthoDB" id="10594394at2759"/>
<gene>
    <name evidence="2" type="ORF">MVLG_00318</name>
</gene>
<dbReference type="EMBL" id="GL541644">
    <property type="protein sequence ID" value="KDE09413.1"/>
    <property type="molecule type" value="Genomic_DNA"/>
</dbReference>
<dbReference type="EnsemblFungi" id="MVLG_00318T0">
    <property type="protein sequence ID" value="MVLG_00318T0"/>
    <property type="gene ID" value="MVLG_00318"/>
</dbReference>
<feature type="region of interest" description="Disordered" evidence="1">
    <location>
        <begin position="633"/>
        <end position="772"/>
    </location>
</feature>